<dbReference type="PROSITE" id="PS51375">
    <property type="entry name" value="PPR"/>
    <property type="match status" value="4"/>
</dbReference>
<dbReference type="Gene3D" id="1.25.40.10">
    <property type="entry name" value="Tetratricopeptide repeat domain"/>
    <property type="match status" value="3"/>
</dbReference>
<feature type="repeat" description="PPR" evidence="4">
    <location>
        <begin position="80"/>
        <end position="115"/>
    </location>
</feature>
<evidence type="ECO:0000256" key="1">
    <source>
        <dbReference type="ARBA" id="ARBA00006643"/>
    </source>
</evidence>
<comment type="similarity">
    <text evidence="1">Belongs to the PPR family. PCMP-H subfamily.</text>
</comment>
<feature type="repeat" description="PPR" evidence="4">
    <location>
        <begin position="283"/>
        <end position="313"/>
    </location>
</feature>
<proteinExistence type="inferred from homology"/>
<dbReference type="Proteomes" id="UP001140206">
    <property type="component" value="Chromosome 5"/>
</dbReference>
<dbReference type="FunFam" id="1.25.40.10:FF:000333">
    <property type="entry name" value="Pentatricopeptide repeat-containing protein"/>
    <property type="match status" value="1"/>
</dbReference>
<evidence type="ECO:0000256" key="2">
    <source>
        <dbReference type="ARBA" id="ARBA00022737"/>
    </source>
</evidence>
<organism evidence="5 6">
    <name type="scientific">Rhynchospora pubera</name>
    <dbReference type="NCBI Taxonomy" id="906938"/>
    <lineage>
        <taxon>Eukaryota</taxon>
        <taxon>Viridiplantae</taxon>
        <taxon>Streptophyta</taxon>
        <taxon>Embryophyta</taxon>
        <taxon>Tracheophyta</taxon>
        <taxon>Spermatophyta</taxon>
        <taxon>Magnoliopsida</taxon>
        <taxon>Liliopsida</taxon>
        <taxon>Poales</taxon>
        <taxon>Cyperaceae</taxon>
        <taxon>Cyperoideae</taxon>
        <taxon>Rhynchosporeae</taxon>
        <taxon>Rhynchospora</taxon>
    </lineage>
</organism>
<keyword evidence="3" id="KW-0809">Transit peptide</keyword>
<dbReference type="AlphaFoldDB" id="A0AAV8CGX1"/>
<sequence>MSMSMSISISEFISSHPSLSLLETRCSSMHHLRQLHSHLIRTGLARDLIATSRLISFTATSPSGDLSYALRLLSHFPRPNTFMYNTLIRALSRSSKPDLALQLFVEMLYRDTLRPDRLTFPSVFSSYSRLGWVDGGRELHGMVLKLGLADDGYIRNAVLAMYATCGCVDEAALLFDECGEFDVVSYNSMIMGLARKGLVVEARALFDEMPERSVATWSSMISGYVRNGCDKEALVLFALMQGTGMQPNDNILTSLLGACANSGALDQGIWIHSYLENNGIELNPLMATAIINMYCKCGELDKALEVFDKIPDKALSTWNSMISGLASHGRYYEATDLFSMLQESGLKPDNVTFVGILMSCGHSGMVDEAKYYFSLMSQHYGIEPEIQHYGCMVDTLGRAGLLVEAEDLIAKMPMEPDVAIWGALLSACRTHGNRELGDHAAKKVMELEARDSGEHATSANILADCISSRLKIGKKGGRKERGGSMIEVNGVVHEFLAHGDFPMSHS</sequence>
<feature type="repeat" description="PPR" evidence="4">
    <location>
        <begin position="182"/>
        <end position="216"/>
    </location>
</feature>
<dbReference type="EMBL" id="JAMFTS010000005">
    <property type="protein sequence ID" value="KAJ4755105.1"/>
    <property type="molecule type" value="Genomic_DNA"/>
</dbReference>
<gene>
    <name evidence="5" type="ORF">LUZ62_089510</name>
</gene>
<dbReference type="FunFam" id="1.25.40.10:FF:000184">
    <property type="entry name" value="Pentatricopeptide repeat-containing protein, chloroplastic"/>
    <property type="match status" value="1"/>
</dbReference>
<dbReference type="GO" id="GO:0003723">
    <property type="term" value="F:RNA binding"/>
    <property type="evidence" value="ECO:0007669"/>
    <property type="project" value="InterPro"/>
</dbReference>
<dbReference type="PANTHER" id="PTHR47926">
    <property type="entry name" value="PENTATRICOPEPTIDE REPEAT-CONTAINING PROTEIN"/>
    <property type="match status" value="1"/>
</dbReference>
<feature type="repeat" description="PPR" evidence="4">
    <location>
        <begin position="314"/>
        <end position="348"/>
    </location>
</feature>
<keyword evidence="6" id="KW-1185">Reference proteome</keyword>
<dbReference type="NCBIfam" id="TIGR00756">
    <property type="entry name" value="PPR"/>
    <property type="match status" value="6"/>
</dbReference>
<protein>
    <submittedName>
        <fullName evidence="5">Pentatricopeptide repeat-containing family protein</fullName>
    </submittedName>
</protein>
<dbReference type="Pfam" id="PF12854">
    <property type="entry name" value="PPR_1"/>
    <property type="match status" value="2"/>
</dbReference>
<dbReference type="FunFam" id="1.25.40.10:FF:000470">
    <property type="entry name" value="Pentatricopeptide repeat-containing protein At5g66520"/>
    <property type="match status" value="1"/>
</dbReference>
<name>A0AAV8CGX1_9POAL</name>
<reference evidence="5" key="1">
    <citation type="submission" date="2022-08" db="EMBL/GenBank/DDBJ databases">
        <authorList>
            <person name="Marques A."/>
        </authorList>
    </citation>
    <scope>NUCLEOTIDE SEQUENCE</scope>
    <source>
        <strain evidence="5">RhyPub2mFocal</strain>
        <tissue evidence="5">Leaves</tissue>
    </source>
</reference>
<dbReference type="InterPro" id="IPR046960">
    <property type="entry name" value="PPR_At4g14850-like_plant"/>
</dbReference>
<keyword evidence="2" id="KW-0677">Repeat</keyword>
<dbReference type="InterPro" id="IPR002885">
    <property type="entry name" value="PPR_rpt"/>
</dbReference>
<dbReference type="PANTHER" id="PTHR47926:SF436">
    <property type="entry name" value="PENTATRICOPEPTIDE REPEAT-CONTAINING PROTEIN ELI1, CHLOROPLASTIC-LIKE ISOFORM X2"/>
    <property type="match status" value="1"/>
</dbReference>
<accession>A0AAV8CGX1</accession>
<dbReference type="Pfam" id="PF01535">
    <property type="entry name" value="PPR"/>
    <property type="match status" value="3"/>
</dbReference>
<dbReference type="InterPro" id="IPR011990">
    <property type="entry name" value="TPR-like_helical_dom_sf"/>
</dbReference>
<dbReference type="GO" id="GO:0009451">
    <property type="term" value="P:RNA modification"/>
    <property type="evidence" value="ECO:0007669"/>
    <property type="project" value="InterPro"/>
</dbReference>
<evidence type="ECO:0000256" key="4">
    <source>
        <dbReference type="PROSITE-ProRule" id="PRU00708"/>
    </source>
</evidence>
<evidence type="ECO:0000256" key="3">
    <source>
        <dbReference type="ARBA" id="ARBA00022946"/>
    </source>
</evidence>
<evidence type="ECO:0000313" key="5">
    <source>
        <dbReference type="EMBL" id="KAJ4755105.1"/>
    </source>
</evidence>
<comment type="caution">
    <text evidence="5">The sequence shown here is derived from an EMBL/GenBank/DDBJ whole genome shotgun (WGS) entry which is preliminary data.</text>
</comment>
<evidence type="ECO:0000313" key="6">
    <source>
        <dbReference type="Proteomes" id="UP001140206"/>
    </source>
</evidence>
<dbReference type="Pfam" id="PF13041">
    <property type="entry name" value="PPR_2"/>
    <property type="match status" value="2"/>
</dbReference>